<dbReference type="InterPro" id="IPR016568">
    <property type="entry name" value="Sulphur_oxidation_SoxY"/>
</dbReference>
<gene>
    <name evidence="2" type="primary">soxY</name>
    <name evidence="2" type="ORF">CKO13_03220</name>
</gene>
<dbReference type="InterPro" id="IPR006311">
    <property type="entry name" value="TAT_signal"/>
</dbReference>
<protein>
    <submittedName>
        <fullName evidence="2">Thiosulfate oxidation carrier protein SoxY</fullName>
    </submittedName>
</protein>
<dbReference type="EMBL" id="NRSH01000021">
    <property type="protein sequence ID" value="MBK1726046.1"/>
    <property type="molecule type" value="Genomic_DNA"/>
</dbReference>
<reference evidence="2 3" key="1">
    <citation type="journal article" date="2020" name="Microorganisms">
        <title>Osmotic Adaptation and Compatible Solute Biosynthesis of Phototrophic Bacteria as Revealed from Genome Analyses.</title>
        <authorList>
            <person name="Imhoff J.F."/>
            <person name="Rahn T."/>
            <person name="Kunzel S."/>
            <person name="Keller A."/>
            <person name="Neulinger S.C."/>
        </authorList>
    </citation>
    <scope>NUCLEOTIDE SEQUENCE [LARGE SCALE GENOMIC DNA]</scope>
    <source>
        <strain evidence="2 3">DSM 15116</strain>
    </source>
</reference>
<comment type="caution">
    <text evidence="2">The sequence shown here is derived from an EMBL/GenBank/DDBJ whole genome shotgun (WGS) entry which is preliminary data.</text>
</comment>
<dbReference type="Proteomes" id="UP000738126">
    <property type="component" value="Unassembled WGS sequence"/>
</dbReference>
<evidence type="ECO:0000259" key="1">
    <source>
        <dbReference type="Pfam" id="PF13501"/>
    </source>
</evidence>
<feature type="domain" description="Ig-like SoxY" evidence="1">
    <location>
        <begin position="56"/>
        <end position="159"/>
    </location>
</feature>
<evidence type="ECO:0000313" key="2">
    <source>
        <dbReference type="EMBL" id="MBK1726046.1"/>
    </source>
</evidence>
<dbReference type="PIRSF" id="PIRSF010312">
    <property type="entry name" value="Sulphur_oxidation_SoxY"/>
    <property type="match status" value="1"/>
</dbReference>
<accession>A0ABS1E2W9</accession>
<name>A0ABS1E2W9_9GAMM</name>
<evidence type="ECO:0000313" key="3">
    <source>
        <dbReference type="Proteomes" id="UP000738126"/>
    </source>
</evidence>
<dbReference type="InterPro" id="IPR038162">
    <property type="entry name" value="SoxY_sf"/>
</dbReference>
<dbReference type="PROSITE" id="PS51318">
    <property type="entry name" value="TAT"/>
    <property type="match status" value="1"/>
</dbReference>
<dbReference type="Gene3D" id="2.60.40.2470">
    <property type="entry name" value="SoxY domain"/>
    <property type="match status" value="1"/>
</dbReference>
<proteinExistence type="predicted"/>
<organism evidence="2 3">
    <name type="scientific">Halorhodospira neutriphila</name>
    <dbReference type="NCBI Taxonomy" id="168379"/>
    <lineage>
        <taxon>Bacteria</taxon>
        <taxon>Pseudomonadati</taxon>
        <taxon>Pseudomonadota</taxon>
        <taxon>Gammaproteobacteria</taxon>
        <taxon>Chromatiales</taxon>
        <taxon>Ectothiorhodospiraceae</taxon>
        <taxon>Halorhodospira</taxon>
    </lineage>
</organism>
<dbReference type="RefSeq" id="WP_200256763.1">
    <property type="nucleotide sequence ID" value="NZ_NRSH01000021.1"/>
</dbReference>
<dbReference type="Pfam" id="PF13501">
    <property type="entry name" value="SoxY"/>
    <property type="match status" value="1"/>
</dbReference>
<keyword evidence="3" id="KW-1185">Reference proteome</keyword>
<dbReference type="NCBIfam" id="TIGR04488">
    <property type="entry name" value="SoxY_true_GGCGG"/>
    <property type="match status" value="1"/>
</dbReference>
<dbReference type="InterPro" id="IPR032711">
    <property type="entry name" value="SoxY"/>
</dbReference>
<sequence>MENAHTDERRRRILKGAMAASGVGAAVGLGLLAPRRALAAWHEESIMARSVDKGLKAYLGTTEFERSDGVVIDAPQVAENGSTVPVTVESSLPDVRSITLYVEENGAPMTSIYEFGPRGQPYVSQRIRMADTSKVVAVADSGGKLYWNSRKVRVTIGGCGG</sequence>